<reference evidence="1" key="1">
    <citation type="submission" date="2018-11" db="EMBL/GenBank/DDBJ databases">
        <authorList>
            <consortium name="Pathogen Informatics"/>
        </authorList>
    </citation>
    <scope>NUCLEOTIDE SEQUENCE</scope>
</reference>
<protein>
    <submittedName>
        <fullName evidence="1">Uncharacterized protein</fullName>
    </submittedName>
</protein>
<dbReference type="EMBL" id="CAAALY010258686">
    <property type="protein sequence ID" value="VEL38699.1"/>
    <property type="molecule type" value="Genomic_DNA"/>
</dbReference>
<sequence>MNSSISDIYGSSPTSGFNSHILSAFPSGSIVPSKDPAPVSSFPQSMHSVCPSYNPHIPRSVDNQRLSALKLPVESPPNDHLMSETTQQSILLLGKSKVLTGLDSTPETTARKLIAVDTSTGKSVDVLLACDIGSKQNASRVVRHKGRMRTKSSDLMHQMVLGAFELGEDVLTFLPHNDVQYQPDKLVPETKASRDSTLNSKVELDQTELRPIQLDGRFQVEIESLFDPQLASHKGLFRVGIWFTH</sequence>
<organism evidence="1 2">
    <name type="scientific">Protopolystoma xenopodis</name>
    <dbReference type="NCBI Taxonomy" id="117903"/>
    <lineage>
        <taxon>Eukaryota</taxon>
        <taxon>Metazoa</taxon>
        <taxon>Spiralia</taxon>
        <taxon>Lophotrochozoa</taxon>
        <taxon>Platyhelminthes</taxon>
        <taxon>Monogenea</taxon>
        <taxon>Polyopisthocotylea</taxon>
        <taxon>Polystomatidea</taxon>
        <taxon>Polystomatidae</taxon>
        <taxon>Protopolystoma</taxon>
    </lineage>
</organism>
<comment type="caution">
    <text evidence="1">The sequence shown here is derived from an EMBL/GenBank/DDBJ whole genome shotgun (WGS) entry which is preliminary data.</text>
</comment>
<accession>A0A3S5AVG0</accession>
<keyword evidence="2" id="KW-1185">Reference proteome</keyword>
<gene>
    <name evidence="1" type="ORF">PXEA_LOCUS32139</name>
</gene>
<name>A0A3S5AVG0_9PLAT</name>
<evidence type="ECO:0000313" key="2">
    <source>
        <dbReference type="Proteomes" id="UP000784294"/>
    </source>
</evidence>
<dbReference type="Proteomes" id="UP000784294">
    <property type="component" value="Unassembled WGS sequence"/>
</dbReference>
<dbReference type="AlphaFoldDB" id="A0A3S5AVG0"/>
<evidence type="ECO:0000313" key="1">
    <source>
        <dbReference type="EMBL" id="VEL38699.1"/>
    </source>
</evidence>
<proteinExistence type="predicted"/>